<feature type="transmembrane region" description="Helical" evidence="1">
    <location>
        <begin position="12"/>
        <end position="29"/>
    </location>
</feature>
<evidence type="ECO:0000256" key="1">
    <source>
        <dbReference type="SAM" id="Phobius"/>
    </source>
</evidence>
<keyword evidence="1" id="KW-0472">Membrane</keyword>
<proteinExistence type="predicted"/>
<keyword evidence="1" id="KW-0812">Transmembrane</keyword>
<gene>
    <name evidence="2" type="ORF">OKA04_23885</name>
</gene>
<reference evidence="2 3" key="1">
    <citation type="submission" date="2022-10" db="EMBL/GenBank/DDBJ databases">
        <title>Luteolibacter flavescens strain MCCC 1K03193, whole genome shotgun sequencing project.</title>
        <authorList>
            <person name="Zhao G."/>
            <person name="Shen L."/>
        </authorList>
    </citation>
    <scope>NUCLEOTIDE SEQUENCE [LARGE SCALE GENOMIC DNA]</scope>
    <source>
        <strain evidence="2 3">MCCC 1K03193</strain>
    </source>
</reference>
<protein>
    <submittedName>
        <fullName evidence="2">Uncharacterized protein</fullName>
    </submittedName>
</protein>
<keyword evidence="1" id="KW-1133">Transmembrane helix</keyword>
<organism evidence="2 3">
    <name type="scientific">Luteolibacter flavescens</name>
    <dbReference type="NCBI Taxonomy" id="1859460"/>
    <lineage>
        <taxon>Bacteria</taxon>
        <taxon>Pseudomonadati</taxon>
        <taxon>Verrucomicrobiota</taxon>
        <taxon>Verrucomicrobiia</taxon>
        <taxon>Verrucomicrobiales</taxon>
        <taxon>Verrucomicrobiaceae</taxon>
        <taxon>Luteolibacter</taxon>
    </lineage>
</organism>
<evidence type="ECO:0000313" key="2">
    <source>
        <dbReference type="EMBL" id="MCW1887800.1"/>
    </source>
</evidence>
<sequence>MNDSEDKMVPSTWIPWIMALAVVFGWSSFSPDHLATRRERLPEESGLIHQSDDTPAPGIQVPHLAGVLPEVVQTRLPVAPPVLLGVAILPELPVIGFRREGIQGRAPPVRA</sequence>
<dbReference type="RefSeq" id="WP_264503756.1">
    <property type="nucleotide sequence ID" value="NZ_JAPDDS010000023.1"/>
</dbReference>
<comment type="caution">
    <text evidence="2">The sequence shown here is derived from an EMBL/GenBank/DDBJ whole genome shotgun (WGS) entry which is preliminary data.</text>
</comment>
<dbReference type="EMBL" id="JAPDDS010000023">
    <property type="protein sequence ID" value="MCW1887800.1"/>
    <property type="molecule type" value="Genomic_DNA"/>
</dbReference>
<accession>A0ABT3FXR3</accession>
<keyword evidence="3" id="KW-1185">Reference proteome</keyword>
<evidence type="ECO:0000313" key="3">
    <source>
        <dbReference type="Proteomes" id="UP001207930"/>
    </source>
</evidence>
<dbReference type="Proteomes" id="UP001207930">
    <property type="component" value="Unassembled WGS sequence"/>
</dbReference>
<name>A0ABT3FXR3_9BACT</name>